<dbReference type="Proteomes" id="UP001605036">
    <property type="component" value="Unassembled WGS sequence"/>
</dbReference>
<dbReference type="SUPFAM" id="SSF56672">
    <property type="entry name" value="DNA/RNA polymerases"/>
    <property type="match status" value="1"/>
</dbReference>
<sequence>MLIKHGKAFSFAPKDIGCVDATIVSPMVIFTIPHMPWDLKPIPVPKALLPKLIELLKEKIDMGISEPLIGTYLNRWFTMSKKSRALRFIQDMQPANMMTIRNMGLGPMVDEFVEAFAEIERS</sequence>
<gene>
    <name evidence="1" type="ORF">R1flu_016570</name>
</gene>
<proteinExistence type="predicted"/>
<reference evidence="1 2" key="1">
    <citation type="submission" date="2024-09" db="EMBL/GenBank/DDBJ databases">
        <title>Chromosome-scale assembly of Riccia fluitans.</title>
        <authorList>
            <person name="Paukszto L."/>
            <person name="Sawicki J."/>
            <person name="Karawczyk K."/>
            <person name="Piernik-Szablinska J."/>
            <person name="Szczecinska M."/>
            <person name="Mazdziarz M."/>
        </authorList>
    </citation>
    <scope>NUCLEOTIDE SEQUENCE [LARGE SCALE GENOMIC DNA]</scope>
    <source>
        <strain evidence="1">Rf_01</strain>
        <tissue evidence="1">Aerial parts of the thallus</tissue>
    </source>
</reference>
<evidence type="ECO:0000313" key="1">
    <source>
        <dbReference type="EMBL" id="KAL2631884.1"/>
    </source>
</evidence>
<protein>
    <submittedName>
        <fullName evidence="1">Uncharacterized protein</fullName>
    </submittedName>
</protein>
<keyword evidence="2" id="KW-1185">Reference proteome</keyword>
<dbReference type="EMBL" id="JBHFFA010000004">
    <property type="protein sequence ID" value="KAL2631884.1"/>
    <property type="molecule type" value="Genomic_DNA"/>
</dbReference>
<dbReference type="AlphaFoldDB" id="A0ABD1YQC4"/>
<organism evidence="1 2">
    <name type="scientific">Riccia fluitans</name>
    <dbReference type="NCBI Taxonomy" id="41844"/>
    <lineage>
        <taxon>Eukaryota</taxon>
        <taxon>Viridiplantae</taxon>
        <taxon>Streptophyta</taxon>
        <taxon>Embryophyta</taxon>
        <taxon>Marchantiophyta</taxon>
        <taxon>Marchantiopsida</taxon>
        <taxon>Marchantiidae</taxon>
        <taxon>Marchantiales</taxon>
        <taxon>Ricciaceae</taxon>
        <taxon>Riccia</taxon>
    </lineage>
</organism>
<evidence type="ECO:0000313" key="2">
    <source>
        <dbReference type="Proteomes" id="UP001605036"/>
    </source>
</evidence>
<dbReference type="InterPro" id="IPR043502">
    <property type="entry name" value="DNA/RNA_pol_sf"/>
</dbReference>
<name>A0ABD1YQC4_9MARC</name>
<comment type="caution">
    <text evidence="1">The sequence shown here is derived from an EMBL/GenBank/DDBJ whole genome shotgun (WGS) entry which is preliminary data.</text>
</comment>
<dbReference type="Gene3D" id="3.10.10.10">
    <property type="entry name" value="HIV Type 1 Reverse Transcriptase, subunit A, domain 1"/>
    <property type="match status" value="1"/>
</dbReference>
<accession>A0ABD1YQC4</accession>